<dbReference type="InterPro" id="IPR057326">
    <property type="entry name" value="KR_dom"/>
</dbReference>
<feature type="domain" description="Ketoreductase" evidence="2">
    <location>
        <begin position="3"/>
        <end position="180"/>
    </location>
</feature>
<dbReference type="EMBL" id="CP119316">
    <property type="protein sequence ID" value="WEK46472.1"/>
    <property type="molecule type" value="Genomic_DNA"/>
</dbReference>
<dbReference type="PANTHER" id="PTHR42879:SF2">
    <property type="entry name" value="3-OXOACYL-[ACYL-CARRIER-PROTEIN] REDUCTASE FABG"/>
    <property type="match status" value="1"/>
</dbReference>
<protein>
    <submittedName>
        <fullName evidence="3">SDR family NAD(P)-dependent oxidoreductase</fullName>
    </submittedName>
</protein>
<dbReference type="PANTHER" id="PTHR42879">
    <property type="entry name" value="3-OXOACYL-(ACYL-CARRIER-PROTEIN) REDUCTASE"/>
    <property type="match status" value="1"/>
</dbReference>
<dbReference type="SUPFAM" id="SSF51735">
    <property type="entry name" value="NAD(P)-binding Rossmann-fold domains"/>
    <property type="match status" value="1"/>
</dbReference>
<dbReference type="PRINTS" id="PR00081">
    <property type="entry name" value="GDHRDH"/>
</dbReference>
<accession>A0AAJ5X8B8</accession>
<comment type="similarity">
    <text evidence="1">Belongs to the short-chain dehydrogenases/reductases (SDR) family.</text>
</comment>
<dbReference type="InterPro" id="IPR050259">
    <property type="entry name" value="SDR"/>
</dbReference>
<dbReference type="KEGG" id="acob:P0Y56_15915"/>
<dbReference type="Proteomes" id="UP001218362">
    <property type="component" value="Chromosome"/>
</dbReference>
<name>A0AAJ5X8B8_9SPHN</name>
<evidence type="ECO:0000313" key="4">
    <source>
        <dbReference type="Proteomes" id="UP001218362"/>
    </source>
</evidence>
<evidence type="ECO:0000259" key="2">
    <source>
        <dbReference type="SMART" id="SM00822"/>
    </source>
</evidence>
<dbReference type="Pfam" id="PF13561">
    <property type="entry name" value="adh_short_C2"/>
    <property type="match status" value="1"/>
</dbReference>
<evidence type="ECO:0000256" key="1">
    <source>
        <dbReference type="ARBA" id="ARBA00006484"/>
    </source>
</evidence>
<dbReference type="SMART" id="SM00822">
    <property type="entry name" value="PKS_KR"/>
    <property type="match status" value="1"/>
</dbReference>
<evidence type="ECO:0000313" key="3">
    <source>
        <dbReference type="EMBL" id="WEK46472.1"/>
    </source>
</evidence>
<sequence>MARVAAITGSAGGLGAAIAKKLGADGFAVAVIDVKDGGETVAAIRDAGGTAEFFACDMTDPAAVQALGATVTAKLGHADVLVNNAGRYDNRSFDELTYDFWRQTMALNLDGMFLACKAFAPQMRTNGWGRIVNIASNSTFLAPPGMAQYIASKSGAIGLARALASEFGPDGVTVNAVAPGPVVTDQLRLAYARDFAGGDASGFEDFMTMMAQNQSVKRYATPDDVTGIIAFLASEASAMITGQTIVCDGGWARV</sequence>
<dbReference type="PRINTS" id="PR00080">
    <property type="entry name" value="SDRFAMILY"/>
</dbReference>
<gene>
    <name evidence="3" type="ORF">P0Y56_15915</name>
</gene>
<dbReference type="AlphaFoldDB" id="A0AAJ5X8B8"/>
<dbReference type="InterPro" id="IPR002347">
    <property type="entry name" value="SDR_fam"/>
</dbReference>
<dbReference type="FunFam" id="3.40.50.720:FF:000084">
    <property type="entry name" value="Short-chain dehydrogenase reductase"/>
    <property type="match status" value="1"/>
</dbReference>
<dbReference type="CDD" id="cd05233">
    <property type="entry name" value="SDR_c"/>
    <property type="match status" value="1"/>
</dbReference>
<dbReference type="Gene3D" id="3.40.50.720">
    <property type="entry name" value="NAD(P)-binding Rossmann-like Domain"/>
    <property type="match status" value="1"/>
</dbReference>
<organism evidence="3 4">
    <name type="scientific">Candidatus Andeanibacterium colombiense</name>
    <dbReference type="NCBI Taxonomy" id="3121345"/>
    <lineage>
        <taxon>Bacteria</taxon>
        <taxon>Pseudomonadati</taxon>
        <taxon>Pseudomonadota</taxon>
        <taxon>Alphaproteobacteria</taxon>
        <taxon>Sphingomonadales</taxon>
        <taxon>Sphingomonadaceae</taxon>
        <taxon>Candidatus Andeanibacterium</taxon>
    </lineage>
</organism>
<proteinExistence type="inferred from homology"/>
<reference evidence="3" key="1">
    <citation type="submission" date="2023-03" db="EMBL/GenBank/DDBJ databases">
        <title>Andean soil-derived lignocellulolytic bacterial consortium as a source of novel taxa and putative plastic-active enzymes.</title>
        <authorList>
            <person name="Diaz-Garcia L."/>
            <person name="Chuvochina M."/>
            <person name="Feuerriegel G."/>
            <person name="Bunk B."/>
            <person name="Sproer C."/>
            <person name="Streit W.R."/>
            <person name="Rodriguez L.M."/>
            <person name="Overmann J."/>
            <person name="Jimenez D.J."/>
        </authorList>
    </citation>
    <scope>NUCLEOTIDE SEQUENCE</scope>
    <source>
        <strain evidence="3">MAG 26</strain>
    </source>
</reference>
<dbReference type="InterPro" id="IPR036291">
    <property type="entry name" value="NAD(P)-bd_dom_sf"/>
</dbReference>